<evidence type="ECO:0000313" key="7">
    <source>
        <dbReference type="EMBL" id="MFD1712090.1"/>
    </source>
</evidence>
<evidence type="ECO:0000313" key="8">
    <source>
        <dbReference type="Proteomes" id="UP001597304"/>
    </source>
</evidence>
<gene>
    <name evidence="7" type="ORF">ACFSF0_15875</name>
</gene>
<reference evidence="8" key="1">
    <citation type="journal article" date="2019" name="Int. J. Syst. Evol. Microbiol.">
        <title>The Global Catalogue of Microorganisms (GCM) 10K type strain sequencing project: providing services to taxonomists for standard genome sequencing and annotation.</title>
        <authorList>
            <consortium name="The Broad Institute Genomics Platform"/>
            <consortium name="The Broad Institute Genome Sequencing Center for Infectious Disease"/>
            <person name="Wu L."/>
            <person name="Ma J."/>
        </authorList>
    </citation>
    <scope>NUCLEOTIDE SEQUENCE [LARGE SCALE GENOMIC DNA]</scope>
    <source>
        <strain evidence="8">LMG 29247</strain>
    </source>
</reference>
<dbReference type="EMBL" id="JBHUEJ010000036">
    <property type="protein sequence ID" value="MFD1712090.1"/>
    <property type="molecule type" value="Genomic_DNA"/>
</dbReference>
<dbReference type="Gene3D" id="4.10.430.30">
    <property type="match status" value="1"/>
</dbReference>
<keyword evidence="4" id="KW-0238">DNA-binding</keyword>
<dbReference type="RefSeq" id="WP_147912321.1">
    <property type="nucleotide sequence ID" value="NZ_JBHUEJ010000036.1"/>
</dbReference>
<comment type="caution">
    <text evidence="7">The sequence shown here is derived from an EMBL/GenBank/DDBJ whole genome shotgun (WGS) entry which is preliminary data.</text>
</comment>
<comment type="subcellular location">
    <subcellularLocation>
        <location evidence="1">Cytoplasm</location>
        <location evidence="1">Nucleoid</location>
    </subcellularLocation>
</comment>
<protein>
    <submittedName>
        <fullName evidence="7">H-NS family nucleoid-associated regulatory protein</fullName>
    </submittedName>
</protein>
<comment type="similarity">
    <text evidence="2">Belongs to the histone-like protein H-NS family.</text>
</comment>
<evidence type="ECO:0000256" key="1">
    <source>
        <dbReference type="ARBA" id="ARBA00004453"/>
    </source>
</evidence>
<evidence type="ECO:0000256" key="4">
    <source>
        <dbReference type="ARBA" id="ARBA00023125"/>
    </source>
</evidence>
<evidence type="ECO:0000256" key="3">
    <source>
        <dbReference type="ARBA" id="ARBA00022490"/>
    </source>
</evidence>
<dbReference type="PANTHER" id="PTHR38097:SF2">
    <property type="entry name" value="DNA-BINDING PROTEIN STPA"/>
    <property type="match status" value="1"/>
</dbReference>
<sequence length="96" mass="10740">MATYKELLKQQEALTQQIEEARKKEIADAVAQVRTLVSDYGLTQQDVFPSGRKSGKSSTGIKVAPKYRDPATGQTWTGRGKAPKWIEGRDRSQFLI</sequence>
<keyword evidence="8" id="KW-1185">Reference proteome</keyword>
<evidence type="ECO:0000259" key="6">
    <source>
        <dbReference type="SMART" id="SM00528"/>
    </source>
</evidence>
<dbReference type="Pfam" id="PF00816">
    <property type="entry name" value="Histone_HNS"/>
    <property type="match status" value="1"/>
</dbReference>
<dbReference type="InterPro" id="IPR027444">
    <property type="entry name" value="H-NS_C_dom"/>
</dbReference>
<dbReference type="Proteomes" id="UP001597304">
    <property type="component" value="Unassembled WGS sequence"/>
</dbReference>
<dbReference type="SMART" id="SM00528">
    <property type="entry name" value="HNS"/>
    <property type="match status" value="1"/>
</dbReference>
<dbReference type="PANTHER" id="PTHR38097">
    <property type="match status" value="1"/>
</dbReference>
<evidence type="ECO:0000256" key="5">
    <source>
        <dbReference type="SAM" id="MobiDB-lite"/>
    </source>
</evidence>
<name>A0ABW4L0E9_9BURK</name>
<keyword evidence="3" id="KW-0963">Cytoplasm</keyword>
<organism evidence="7 8">
    <name type="scientific">Ottowia flava</name>
    <dbReference type="NCBI Taxonomy" id="2675430"/>
    <lineage>
        <taxon>Bacteria</taxon>
        <taxon>Pseudomonadati</taxon>
        <taxon>Pseudomonadota</taxon>
        <taxon>Betaproteobacteria</taxon>
        <taxon>Burkholderiales</taxon>
        <taxon>Comamonadaceae</taxon>
        <taxon>Ottowia</taxon>
    </lineage>
</organism>
<accession>A0ABW4L0E9</accession>
<proteinExistence type="inferred from homology"/>
<feature type="domain" description="DNA-binding protein H-NS-like C-terminal" evidence="6">
    <location>
        <begin position="53"/>
        <end position="96"/>
    </location>
</feature>
<evidence type="ECO:0000256" key="2">
    <source>
        <dbReference type="ARBA" id="ARBA00010610"/>
    </source>
</evidence>
<dbReference type="SUPFAM" id="SSF81273">
    <property type="entry name" value="H-NS histone-like proteins"/>
    <property type="match status" value="1"/>
</dbReference>
<feature type="region of interest" description="Disordered" evidence="5">
    <location>
        <begin position="48"/>
        <end position="82"/>
    </location>
</feature>